<name>A0ABN9XLI0_9DINO</name>
<feature type="region of interest" description="Disordered" evidence="1">
    <location>
        <begin position="1"/>
        <end position="37"/>
    </location>
</feature>
<evidence type="ECO:0000313" key="4">
    <source>
        <dbReference type="Proteomes" id="UP001189429"/>
    </source>
</evidence>
<dbReference type="EMBL" id="CAUYUJ010020827">
    <property type="protein sequence ID" value="CAK0900715.1"/>
    <property type="molecule type" value="Genomic_DNA"/>
</dbReference>
<comment type="caution">
    <text evidence="3">The sequence shown here is derived from an EMBL/GenBank/DDBJ whole genome shotgun (WGS) entry which is preliminary data.</text>
</comment>
<protein>
    <recommendedName>
        <fullName evidence="5">Non-structural maintenance of chromosomes element 4</fullName>
    </recommendedName>
</protein>
<feature type="region of interest" description="Disordered" evidence="1">
    <location>
        <begin position="230"/>
        <end position="251"/>
    </location>
</feature>
<organism evidence="3 4">
    <name type="scientific">Prorocentrum cordatum</name>
    <dbReference type="NCBI Taxonomy" id="2364126"/>
    <lineage>
        <taxon>Eukaryota</taxon>
        <taxon>Sar</taxon>
        <taxon>Alveolata</taxon>
        <taxon>Dinophyceae</taxon>
        <taxon>Prorocentrales</taxon>
        <taxon>Prorocentraceae</taxon>
        <taxon>Prorocentrum</taxon>
    </lineage>
</organism>
<dbReference type="EMBL" id="CAUYUJ010017738">
    <property type="protein sequence ID" value="CAK0877446.1"/>
    <property type="molecule type" value="Genomic_DNA"/>
</dbReference>
<evidence type="ECO:0008006" key="5">
    <source>
        <dbReference type="Google" id="ProtNLM"/>
    </source>
</evidence>
<gene>
    <name evidence="2" type="ORF">PCOR1329_LOCUS61504</name>
    <name evidence="3" type="ORF">PCOR1329_LOCUS77933</name>
</gene>
<keyword evidence="4" id="KW-1185">Reference proteome</keyword>
<proteinExistence type="predicted"/>
<sequence>MAEWSGLLIAPKKEARGAESAEGAPPGKKANTDNAASDQRLLRQLESRMRTLEFEMQVTKFFNNDAQIICNMVDLQKHYDTQVKQIGGGHKLGSPHLHLFGSILSDIESFFTKGVSPDLQGFQFLAERLKLNIEVSKDPILIEEWCKVCGYSKTFDGKKTRLTLDLRGQVVVGSNADVARELFQKAKEEHELGEIHTHPLEVAFPLPARSKLMTLNHAFATILRGMGADGKQGRAPKGNLVRKIGGSNNRK</sequence>
<evidence type="ECO:0000313" key="2">
    <source>
        <dbReference type="EMBL" id="CAK0877446.1"/>
    </source>
</evidence>
<accession>A0ABN9XLI0</accession>
<evidence type="ECO:0000313" key="3">
    <source>
        <dbReference type="EMBL" id="CAK0900715.1"/>
    </source>
</evidence>
<reference evidence="3" key="1">
    <citation type="submission" date="2023-10" db="EMBL/GenBank/DDBJ databases">
        <authorList>
            <person name="Chen Y."/>
            <person name="Shah S."/>
            <person name="Dougan E. K."/>
            <person name="Thang M."/>
            <person name="Chan C."/>
        </authorList>
    </citation>
    <scope>NUCLEOTIDE SEQUENCE [LARGE SCALE GENOMIC DNA]</scope>
</reference>
<evidence type="ECO:0000256" key="1">
    <source>
        <dbReference type="SAM" id="MobiDB-lite"/>
    </source>
</evidence>
<dbReference type="Proteomes" id="UP001189429">
    <property type="component" value="Unassembled WGS sequence"/>
</dbReference>